<organism evidence="3 4">
    <name type="scientific">Pseudoteredinibacter isoporae</name>
    <dbReference type="NCBI Taxonomy" id="570281"/>
    <lineage>
        <taxon>Bacteria</taxon>
        <taxon>Pseudomonadati</taxon>
        <taxon>Pseudomonadota</taxon>
        <taxon>Gammaproteobacteria</taxon>
        <taxon>Cellvibrionales</taxon>
        <taxon>Cellvibrionaceae</taxon>
        <taxon>Pseudoteredinibacter</taxon>
    </lineage>
</organism>
<keyword evidence="2" id="KW-1133">Transmembrane helix</keyword>
<evidence type="ECO:0000256" key="1">
    <source>
        <dbReference type="SAM" id="MobiDB-lite"/>
    </source>
</evidence>
<feature type="region of interest" description="Disordered" evidence="1">
    <location>
        <begin position="1"/>
        <end position="21"/>
    </location>
</feature>
<evidence type="ECO:0000256" key="2">
    <source>
        <dbReference type="SAM" id="Phobius"/>
    </source>
</evidence>
<protein>
    <submittedName>
        <fullName evidence="3">Uncharacterized protein</fullName>
    </submittedName>
</protein>
<sequence>MSEKQRTQAHPELQTSPKKLDDKVLAYARRKAEANKQNHSTAWSKHWYTGAASMAVLVLAVLLYPAMQQQTVKQDLVYDVVITPEPAAAKKAKPEAIGMMAGSEDLHEEIHEEDSKFMESVTVTASPVPQEEITVKAEKRMSRSRDSLSKPVLEELVMQAGEASPEYDAFIDSVQNNEELRQRLMTIRDLADLQLAESQYRDLRKKYTGLPEELAEALMMLDEFMEELEEESEQ</sequence>
<reference evidence="3 4" key="1">
    <citation type="submission" date="2020-08" db="EMBL/GenBank/DDBJ databases">
        <title>Genomic Encyclopedia of Type Strains, Phase IV (KMG-IV): sequencing the most valuable type-strain genomes for metagenomic binning, comparative biology and taxonomic classification.</title>
        <authorList>
            <person name="Goeker M."/>
        </authorList>
    </citation>
    <scope>NUCLEOTIDE SEQUENCE [LARGE SCALE GENOMIC DNA]</scope>
    <source>
        <strain evidence="3 4">DSM 22368</strain>
    </source>
</reference>
<evidence type="ECO:0000313" key="3">
    <source>
        <dbReference type="EMBL" id="MBB6520498.1"/>
    </source>
</evidence>
<dbReference type="Proteomes" id="UP000528457">
    <property type="component" value="Unassembled WGS sequence"/>
</dbReference>
<comment type="caution">
    <text evidence="3">The sequence shown here is derived from an EMBL/GenBank/DDBJ whole genome shotgun (WGS) entry which is preliminary data.</text>
</comment>
<keyword evidence="4" id="KW-1185">Reference proteome</keyword>
<accession>A0A7X0JQM7</accession>
<gene>
    <name evidence="3" type="ORF">HNR48_000776</name>
</gene>
<name>A0A7X0JQM7_9GAMM</name>
<keyword evidence="2" id="KW-0472">Membrane</keyword>
<dbReference type="AlphaFoldDB" id="A0A7X0JQM7"/>
<dbReference type="RefSeq" id="WP_166851037.1">
    <property type="nucleotide sequence ID" value="NZ_JAAONY010000001.1"/>
</dbReference>
<evidence type="ECO:0000313" key="4">
    <source>
        <dbReference type="Proteomes" id="UP000528457"/>
    </source>
</evidence>
<feature type="transmembrane region" description="Helical" evidence="2">
    <location>
        <begin position="47"/>
        <end position="66"/>
    </location>
</feature>
<dbReference type="InParanoid" id="A0A7X0JQM7"/>
<keyword evidence="2" id="KW-0812">Transmembrane</keyword>
<dbReference type="EMBL" id="JACHHT010000001">
    <property type="protein sequence ID" value="MBB6520498.1"/>
    <property type="molecule type" value="Genomic_DNA"/>
</dbReference>
<proteinExistence type="predicted"/>